<proteinExistence type="predicted"/>
<feature type="region of interest" description="Disordered" evidence="1">
    <location>
        <begin position="1"/>
        <end position="29"/>
    </location>
</feature>
<comment type="caution">
    <text evidence="2">The sequence shown here is derived from an EMBL/GenBank/DDBJ whole genome shotgun (WGS) entry which is preliminary data.</text>
</comment>
<organism evidence="2 3">
    <name type="scientific">Dentiscutata erythropus</name>
    <dbReference type="NCBI Taxonomy" id="1348616"/>
    <lineage>
        <taxon>Eukaryota</taxon>
        <taxon>Fungi</taxon>
        <taxon>Fungi incertae sedis</taxon>
        <taxon>Mucoromycota</taxon>
        <taxon>Glomeromycotina</taxon>
        <taxon>Glomeromycetes</taxon>
        <taxon>Diversisporales</taxon>
        <taxon>Gigasporaceae</taxon>
        <taxon>Dentiscutata</taxon>
    </lineage>
</organism>
<keyword evidence="3" id="KW-1185">Reference proteome</keyword>
<gene>
    <name evidence="2" type="ORF">DERYTH_LOCUS27200</name>
</gene>
<evidence type="ECO:0000313" key="3">
    <source>
        <dbReference type="Proteomes" id="UP000789405"/>
    </source>
</evidence>
<evidence type="ECO:0000256" key="1">
    <source>
        <dbReference type="SAM" id="MobiDB-lite"/>
    </source>
</evidence>
<feature type="non-terminal residue" evidence="2">
    <location>
        <position position="77"/>
    </location>
</feature>
<name>A0A9N9KBM3_9GLOM</name>
<dbReference type="Proteomes" id="UP000789405">
    <property type="component" value="Unassembled WGS sequence"/>
</dbReference>
<sequence>MGDGDKNRKGKDKKPLRNGSMPDGSEHEMNYIDSEGLLKKCNDCKKNRPDPNNLNCCASCILSAQTDFATQTSCIQE</sequence>
<dbReference type="EMBL" id="CAJVPY010061250">
    <property type="protein sequence ID" value="CAG8821823.1"/>
    <property type="molecule type" value="Genomic_DNA"/>
</dbReference>
<evidence type="ECO:0000313" key="2">
    <source>
        <dbReference type="EMBL" id="CAG8821823.1"/>
    </source>
</evidence>
<reference evidence="2" key="1">
    <citation type="submission" date="2021-06" db="EMBL/GenBank/DDBJ databases">
        <authorList>
            <person name="Kallberg Y."/>
            <person name="Tangrot J."/>
            <person name="Rosling A."/>
        </authorList>
    </citation>
    <scope>NUCLEOTIDE SEQUENCE</scope>
    <source>
        <strain evidence="2">MA453B</strain>
    </source>
</reference>
<dbReference type="AlphaFoldDB" id="A0A9N9KBM3"/>
<protein>
    <submittedName>
        <fullName evidence="2">21233_t:CDS:1</fullName>
    </submittedName>
</protein>
<accession>A0A9N9KBM3</accession>